<reference evidence="1 2" key="1">
    <citation type="submission" date="2021-07" db="EMBL/GenBank/DDBJ databases">
        <authorList>
            <person name="Palmer J.M."/>
        </authorList>
    </citation>
    <scope>NUCLEOTIDE SEQUENCE [LARGE SCALE GENOMIC DNA]</scope>
    <source>
        <strain evidence="1 2">AT_MEX2019</strain>
        <tissue evidence="1">Muscle</tissue>
    </source>
</reference>
<gene>
    <name evidence="1" type="ORF">ATANTOWER_018975</name>
</gene>
<dbReference type="InterPro" id="IPR026172">
    <property type="entry name" value="GSAP_fam"/>
</dbReference>
<proteinExistence type="predicted"/>
<dbReference type="PANTHER" id="PTHR13630:SF1">
    <property type="entry name" value="GAMMA-SECRETASE-ACTIVATING PROTEIN"/>
    <property type="match status" value="1"/>
</dbReference>
<protein>
    <submittedName>
        <fullName evidence="1">Uncharacterized protein</fullName>
    </submittedName>
</protein>
<sequence>MNIIESFDQIQEFILASLFRMGYEKSLCLDKVLPYSSVYEKKEVPACLEAVPGVSCTTELHIDPDFKGKAGRLQGFWSELQWNTERTKYLNAVPNSRYRTSDIQADWNKLRSESRASSHLNHLEENTKKVLSMVDTWCLGKAKQREHSHTLTNKSPQRQCNMCHVVVLGWTKAQARAWQQHLHHDLKFISQVMNKQNIAELTAGARHEYNRNFCVVL</sequence>
<dbReference type="EMBL" id="JAHUTI010082635">
    <property type="protein sequence ID" value="MED6259225.1"/>
    <property type="molecule type" value="Genomic_DNA"/>
</dbReference>
<dbReference type="PANTHER" id="PTHR13630">
    <property type="entry name" value="GAMMA-SECRETASE-ACTIVATING PROTEIN"/>
    <property type="match status" value="1"/>
</dbReference>
<accession>A0ABU7CBR1</accession>
<keyword evidence="2" id="KW-1185">Reference proteome</keyword>
<organism evidence="1 2">
    <name type="scientific">Ataeniobius toweri</name>
    <dbReference type="NCBI Taxonomy" id="208326"/>
    <lineage>
        <taxon>Eukaryota</taxon>
        <taxon>Metazoa</taxon>
        <taxon>Chordata</taxon>
        <taxon>Craniata</taxon>
        <taxon>Vertebrata</taxon>
        <taxon>Euteleostomi</taxon>
        <taxon>Actinopterygii</taxon>
        <taxon>Neopterygii</taxon>
        <taxon>Teleostei</taxon>
        <taxon>Neoteleostei</taxon>
        <taxon>Acanthomorphata</taxon>
        <taxon>Ovalentaria</taxon>
        <taxon>Atherinomorphae</taxon>
        <taxon>Cyprinodontiformes</taxon>
        <taxon>Goodeidae</taxon>
        <taxon>Ataeniobius</taxon>
    </lineage>
</organism>
<comment type="caution">
    <text evidence="1">The sequence shown here is derived from an EMBL/GenBank/DDBJ whole genome shotgun (WGS) entry which is preliminary data.</text>
</comment>
<dbReference type="Proteomes" id="UP001345963">
    <property type="component" value="Unassembled WGS sequence"/>
</dbReference>
<name>A0ABU7CBR1_9TELE</name>
<evidence type="ECO:0000313" key="2">
    <source>
        <dbReference type="Proteomes" id="UP001345963"/>
    </source>
</evidence>
<evidence type="ECO:0000313" key="1">
    <source>
        <dbReference type="EMBL" id="MED6259225.1"/>
    </source>
</evidence>